<comment type="caution">
    <text evidence="1">The sequence shown here is derived from an EMBL/GenBank/DDBJ whole genome shotgun (WGS) entry which is preliminary data.</text>
</comment>
<name>A0A4Q9FGK4_9FLAO</name>
<protein>
    <submittedName>
        <fullName evidence="1">Uncharacterized protein</fullName>
    </submittedName>
</protein>
<evidence type="ECO:0000313" key="2">
    <source>
        <dbReference type="Proteomes" id="UP000291142"/>
    </source>
</evidence>
<keyword evidence="2" id="KW-1185">Reference proteome</keyword>
<organism evidence="1 2">
    <name type="scientific">Hyunsoonleella flava</name>
    <dbReference type="NCBI Taxonomy" id="2527939"/>
    <lineage>
        <taxon>Bacteria</taxon>
        <taxon>Pseudomonadati</taxon>
        <taxon>Bacteroidota</taxon>
        <taxon>Flavobacteriia</taxon>
        <taxon>Flavobacteriales</taxon>
        <taxon>Flavobacteriaceae</taxon>
    </lineage>
</organism>
<evidence type="ECO:0000313" key="1">
    <source>
        <dbReference type="EMBL" id="TBN06399.1"/>
    </source>
</evidence>
<accession>A0A4Q9FGK4</accession>
<sequence>MICAHIAYPNSSVHKESVDMNCGVEHDEFTFKIDANTNKVTMLIDSNLLHGTAIYDSASDTYQKTFSYGGYNFRFQYKVISNNIMQWIAVYKTN</sequence>
<dbReference type="RefSeq" id="WP_130962389.1">
    <property type="nucleotide sequence ID" value="NZ_SIRT01000001.1"/>
</dbReference>
<dbReference type="EMBL" id="SIRT01000001">
    <property type="protein sequence ID" value="TBN06399.1"/>
    <property type="molecule type" value="Genomic_DNA"/>
</dbReference>
<reference evidence="1 2" key="1">
    <citation type="submission" date="2019-02" db="EMBL/GenBank/DDBJ databases">
        <title>Hyunsoonleella sp., isolated from marine sediment.</title>
        <authorList>
            <person name="Liu B.-T."/>
        </authorList>
    </citation>
    <scope>NUCLEOTIDE SEQUENCE [LARGE SCALE GENOMIC DNA]</scope>
    <source>
        <strain evidence="1 2">T58</strain>
    </source>
</reference>
<gene>
    <name evidence="1" type="ORF">EYD45_00505</name>
</gene>
<dbReference type="AlphaFoldDB" id="A0A4Q9FGK4"/>
<proteinExistence type="predicted"/>
<dbReference type="Proteomes" id="UP000291142">
    <property type="component" value="Unassembled WGS sequence"/>
</dbReference>